<evidence type="ECO:0000313" key="3">
    <source>
        <dbReference type="Proteomes" id="UP000626109"/>
    </source>
</evidence>
<accession>A0A813J202</accession>
<evidence type="ECO:0000256" key="1">
    <source>
        <dbReference type="SAM" id="MobiDB-lite"/>
    </source>
</evidence>
<organism evidence="2 3">
    <name type="scientific">Polarella glacialis</name>
    <name type="common">Dinoflagellate</name>
    <dbReference type="NCBI Taxonomy" id="89957"/>
    <lineage>
        <taxon>Eukaryota</taxon>
        <taxon>Sar</taxon>
        <taxon>Alveolata</taxon>
        <taxon>Dinophyceae</taxon>
        <taxon>Suessiales</taxon>
        <taxon>Suessiaceae</taxon>
        <taxon>Polarella</taxon>
    </lineage>
</organism>
<evidence type="ECO:0000313" key="2">
    <source>
        <dbReference type="EMBL" id="CAE8663057.1"/>
    </source>
</evidence>
<dbReference type="AlphaFoldDB" id="A0A813J202"/>
<proteinExistence type="predicted"/>
<name>A0A813J202_POLGL</name>
<dbReference type="EMBL" id="CAJNNW010018534">
    <property type="protein sequence ID" value="CAE8663057.1"/>
    <property type="molecule type" value="Genomic_DNA"/>
</dbReference>
<sequence>MLEQKQLALKAVNMLLRYPHAYDQMVRTGYVALLVRESCDPAKPEDGTVQDDLLSVVSSVSSRIAVRTQHLRTWQTRRLAALGLFRTMRLRSGLLSARDAPELLEQLSETLTKLNIVREISLTSQMEGVVKEAAAAEVAVGMEDRQVILSALNGVINLVRSDLAKFSEALAIQLSLGLDNVSEPEMVSNILRTLTRMVAFEDSPTRFVESQHKTSDLMRHPAAKVFRMQVPMATALKVTFDPLTIGRGAVRLFVGGELEGEYNRKIQLKANGSTTDVNLTGDTFEWQFIFDTEKLKDAAEGRPSVNKENSESPVATENEGIEFENEGYRFFVLPMYETSTLEEVKQKRYLVLNHPNLVHQIALLHHRTGGGIPGLDKEKQDEIDLEIVTLMSYLSHLGEDEPHEAMTSESNIFVMMYRVLQRRPSPLRDMSDPSKMELMTTEHVAASRFFYGLSLSEQGRSNFGQNIEAVEKIVDLAAEESTASRQSKEFVSLPHTPLCYDKGYVINTLTNFACTPEIWTLPVALYLLRPGGETLFRECEFARGKTNWSMTFHVFLNEDFNKPGTVAWLVYKGFTANDIQLAVGLCCAETRNNKSGQHPIVLRWTHNNEVQERIVHGACVECFRWMHICVGIDQFIISVSINGELTTTEHMPGEVHLFCASGTPDLCIGCPGWEGERASMPNAWIYAVNVFGGKALEPSEALFHKRREELMAWRSTAEDFDEQEFGRSGVDMCPDPLKMPSTE</sequence>
<gene>
    <name evidence="2" type="ORF">PGLA2088_LOCUS15135</name>
</gene>
<comment type="caution">
    <text evidence="2">The sequence shown here is derived from an EMBL/GenBank/DDBJ whole genome shotgun (WGS) entry which is preliminary data.</text>
</comment>
<reference evidence="2" key="1">
    <citation type="submission" date="2021-02" db="EMBL/GenBank/DDBJ databases">
        <authorList>
            <person name="Dougan E. K."/>
            <person name="Rhodes N."/>
            <person name="Thang M."/>
            <person name="Chan C."/>
        </authorList>
    </citation>
    <scope>NUCLEOTIDE SEQUENCE</scope>
</reference>
<feature type="region of interest" description="Disordered" evidence="1">
    <location>
        <begin position="299"/>
        <end position="318"/>
    </location>
</feature>
<protein>
    <submittedName>
        <fullName evidence="2">Uncharacterized protein</fullName>
    </submittedName>
</protein>
<dbReference type="Proteomes" id="UP000626109">
    <property type="component" value="Unassembled WGS sequence"/>
</dbReference>
<feature type="non-terminal residue" evidence="2">
    <location>
        <position position="743"/>
    </location>
</feature>